<dbReference type="RefSeq" id="WP_041130641.1">
    <property type="nucleotide sequence ID" value="NZ_CP010407.1"/>
</dbReference>
<dbReference type="PANTHER" id="PTHR34861">
    <property type="match status" value="1"/>
</dbReference>
<dbReference type="InterPro" id="IPR007325">
    <property type="entry name" value="KFase/CYL"/>
</dbReference>
<evidence type="ECO:0000313" key="2">
    <source>
        <dbReference type="Proteomes" id="UP000031774"/>
    </source>
</evidence>
<dbReference type="HOGENOM" id="CLU_030671_0_0_11"/>
<name>A0A0B5I215_9ACTN</name>
<dbReference type="InterPro" id="IPR037175">
    <property type="entry name" value="KFase_sf"/>
</dbReference>
<dbReference type="AlphaFoldDB" id="A0A0B5I215"/>
<protein>
    <submittedName>
        <fullName evidence="1">Cyclase</fullName>
    </submittedName>
</protein>
<dbReference type="SUPFAM" id="SSF102198">
    <property type="entry name" value="Putative cyclase"/>
    <property type="match status" value="1"/>
</dbReference>
<dbReference type="KEGG" id="svt:SVTN_21970"/>
<reference evidence="1 2" key="1">
    <citation type="submission" date="2014-12" db="EMBL/GenBank/DDBJ databases">
        <title>Complete genome sequence of Streptomyces vietnamensis strain GIMV4.0001, a genetic manipulable producer of the benzoisochromanequinone antibiotic granaticin.</title>
        <authorList>
            <person name="Deng M.R."/>
            <person name="Guo J."/>
            <person name="Ma L.Y."/>
            <person name="Feng G.D."/>
            <person name="Mo C.Y."/>
            <person name="Zhu H.H."/>
        </authorList>
    </citation>
    <scope>NUCLEOTIDE SEQUENCE [LARGE SCALE GENOMIC DNA]</scope>
    <source>
        <strain evidence="2">GIMV4.0001</strain>
    </source>
</reference>
<dbReference type="GO" id="GO:0019441">
    <property type="term" value="P:L-tryptophan catabolic process to kynurenine"/>
    <property type="evidence" value="ECO:0007669"/>
    <property type="project" value="InterPro"/>
</dbReference>
<accession>A0A0B5I215</accession>
<dbReference type="GO" id="GO:0004061">
    <property type="term" value="F:arylformamidase activity"/>
    <property type="evidence" value="ECO:0007669"/>
    <property type="project" value="InterPro"/>
</dbReference>
<proteinExistence type="predicted"/>
<keyword evidence="2" id="KW-1185">Reference proteome</keyword>
<sequence length="308" mass="32993">MSLPAAFHEIAKRVNNWGRWGQDDEIGTLNLVTDEVVREAAATVRTGRRIPLAVDLKQDGVQTGMIPGRVNPLHVMVQVNQELFGPGTVATSDDAATLGLQAGTHWDALTHVSHSGRIYNGRPAATITPHGRSEFSGIHTARHIVSRGVLLDVAAAKGVDRLPGDHAVTPEDLDEAAEFGGVTVRSGDVVLVRTGQMQVYLAGDKHGYAFPSPGLSVRTPEWFHAHDVAAVANDTLTFEIFPPEIEDLWLPVHALDLVEMGMLQGQNWNLEALSTACAEEGRYAFLLSAMPEPFVGGTGTPVAPVAVL</sequence>
<organism evidence="1 2">
    <name type="scientific">Streptomyces vietnamensis</name>
    <dbReference type="NCBI Taxonomy" id="362257"/>
    <lineage>
        <taxon>Bacteria</taxon>
        <taxon>Bacillati</taxon>
        <taxon>Actinomycetota</taxon>
        <taxon>Actinomycetes</taxon>
        <taxon>Kitasatosporales</taxon>
        <taxon>Streptomycetaceae</taxon>
        <taxon>Streptomyces</taxon>
    </lineage>
</organism>
<dbReference type="Gene3D" id="3.50.30.50">
    <property type="entry name" value="Putative cyclase"/>
    <property type="match status" value="1"/>
</dbReference>
<dbReference type="Pfam" id="PF04199">
    <property type="entry name" value="Cyclase"/>
    <property type="match status" value="1"/>
</dbReference>
<dbReference type="Proteomes" id="UP000031774">
    <property type="component" value="Chromosome"/>
</dbReference>
<evidence type="ECO:0000313" key="1">
    <source>
        <dbReference type="EMBL" id="AJF66641.1"/>
    </source>
</evidence>
<dbReference type="STRING" id="362257.SVTN_21970"/>
<dbReference type="PANTHER" id="PTHR34861:SF10">
    <property type="entry name" value="CYCLASE"/>
    <property type="match status" value="1"/>
</dbReference>
<dbReference type="EMBL" id="CP010407">
    <property type="protein sequence ID" value="AJF66641.1"/>
    <property type="molecule type" value="Genomic_DNA"/>
</dbReference>
<gene>
    <name evidence="1" type="ORF">SVTN_21970</name>
</gene>